<organism evidence="2 3">
    <name type="scientific">Romboutsia weinsteinii</name>
    <dbReference type="NCBI Taxonomy" id="2020949"/>
    <lineage>
        <taxon>Bacteria</taxon>
        <taxon>Bacillati</taxon>
        <taxon>Bacillota</taxon>
        <taxon>Clostridia</taxon>
        <taxon>Peptostreptococcales</taxon>
        <taxon>Peptostreptococcaceae</taxon>
        <taxon>Romboutsia</taxon>
    </lineage>
</organism>
<evidence type="ECO:0000259" key="1">
    <source>
        <dbReference type="PROSITE" id="PS51494"/>
    </source>
</evidence>
<dbReference type="Proteomes" id="UP000215694">
    <property type="component" value="Unassembled WGS sequence"/>
</dbReference>
<dbReference type="InterPro" id="IPR036034">
    <property type="entry name" value="PDZ_sf"/>
</dbReference>
<dbReference type="InterPro" id="IPR008763">
    <property type="entry name" value="Peptidase_S55"/>
</dbReference>
<accession>A0A371J8U5</accession>
<dbReference type="SUPFAM" id="SSF50156">
    <property type="entry name" value="PDZ domain-like"/>
    <property type="match status" value="1"/>
</dbReference>
<dbReference type="RefSeq" id="WP_094367466.1">
    <property type="nucleotide sequence ID" value="NZ_NOJY02000003.1"/>
</dbReference>
<dbReference type="PROSITE" id="PS51494">
    <property type="entry name" value="SPOIVB"/>
    <property type="match status" value="1"/>
</dbReference>
<evidence type="ECO:0000313" key="3">
    <source>
        <dbReference type="Proteomes" id="UP000215694"/>
    </source>
</evidence>
<comment type="caution">
    <text evidence="2">The sequence shown here is derived from an EMBL/GenBank/DDBJ whole genome shotgun (WGS) entry which is preliminary data.</text>
</comment>
<dbReference type="AlphaFoldDB" id="A0A371J8U5"/>
<sequence length="332" mass="36710">MFSKNLCHKHQNFIKLKVLTLTSFLFLVYFFSNSIIYAQTEQKHTPDYLIPIGNVLQIDAELETIIVRNSVENSPFQVGDSVLKVKDSSINSYADFSKILYTLNEGEMVPVLINRGGQSLTLTCTKDVLEKINFNNLLSGFATLTYINPETSEFGAVGHPINIGTSKRIPIKNGSISTTTDLNIQKSCKGNVGCISAKRIETIGEFNKNTSFGIKGHISNFDTTNLQKYKVASLNEIKTGKAQVILQGTNGKCEKYDIEIIAIENQRTPESKTFKLKITDKDLLIRTGGIVQGMSGTPIVQGDKIIGAVSHAVENDPTLGYGVYIKWMLENN</sequence>
<feature type="domain" description="Peptidase S55" evidence="1">
    <location>
        <begin position="111"/>
        <end position="332"/>
    </location>
</feature>
<dbReference type="EMBL" id="NOJY02000003">
    <property type="protein sequence ID" value="RDY29200.1"/>
    <property type="molecule type" value="Genomic_DNA"/>
</dbReference>
<dbReference type="Gene3D" id="2.30.42.10">
    <property type="match status" value="1"/>
</dbReference>
<reference evidence="2 3" key="1">
    <citation type="journal article" date="2017" name="Genome Announc.">
        <title>Draft Genome Sequence of Romboutsia weinsteinii sp. nov. Strain CCRI-19649(T) Isolated from Surface Water.</title>
        <authorList>
            <person name="Maheux A.F."/>
            <person name="Boudreau D.K."/>
            <person name="Berube E."/>
            <person name="Boissinot M."/>
            <person name="Cantin P."/>
            <person name="Raymond F."/>
            <person name="Corbeil J."/>
            <person name="Omar R.F."/>
            <person name="Bergeron M.G."/>
        </authorList>
    </citation>
    <scope>NUCLEOTIDE SEQUENCE [LARGE SCALE GENOMIC DNA]</scope>
    <source>
        <strain evidence="2 3">CCRI-19649</strain>
    </source>
</reference>
<evidence type="ECO:0000313" key="2">
    <source>
        <dbReference type="EMBL" id="RDY29200.1"/>
    </source>
</evidence>
<proteinExistence type="predicted"/>
<dbReference type="OrthoDB" id="9765242at2"/>
<keyword evidence="3" id="KW-1185">Reference proteome</keyword>
<dbReference type="Pfam" id="PF05580">
    <property type="entry name" value="Peptidase_S55"/>
    <property type="match status" value="1"/>
</dbReference>
<gene>
    <name evidence="2" type="ORF">CHL78_002520</name>
</gene>
<name>A0A371J8U5_9FIRM</name>
<protein>
    <submittedName>
        <fullName evidence="2">Peptidase S55</fullName>
    </submittedName>
</protein>